<evidence type="ECO:0000313" key="3">
    <source>
        <dbReference type="Proteomes" id="UP000003861"/>
    </source>
</evidence>
<reference evidence="2 3" key="2">
    <citation type="journal article" date="2013" name="PLoS ONE">
        <title>INDIGO - INtegrated Data Warehouse of MIcrobial GenOmes with Examples from the Red Sea Extremophiles.</title>
        <authorList>
            <person name="Alam I."/>
            <person name="Antunes A."/>
            <person name="Kamau A.A."/>
            <person name="Ba Alawi W."/>
            <person name="Kalkatawi M."/>
            <person name="Stingl U."/>
            <person name="Bajic V.B."/>
        </authorList>
    </citation>
    <scope>NUCLEOTIDE SEQUENCE [LARGE SCALE GENOMIC DNA]</scope>
    <source>
        <strain evidence="2 3">SARL4B</strain>
    </source>
</reference>
<name>U2FGS4_9EURY</name>
<protein>
    <submittedName>
        <fullName evidence="2">Competence CoiA family protein</fullName>
    </submittedName>
</protein>
<dbReference type="RefSeq" id="WP_021029341.1">
    <property type="nucleotide sequence ID" value="NZ_AFNT02000003.1"/>
</dbReference>
<gene>
    <name evidence="2" type="ORF">HLRTI_000466</name>
</gene>
<dbReference type="Proteomes" id="UP000003861">
    <property type="component" value="Unassembled WGS sequence"/>
</dbReference>
<feature type="region of interest" description="Disordered" evidence="1">
    <location>
        <begin position="196"/>
        <end position="216"/>
    </location>
</feature>
<organism evidence="2 3">
    <name type="scientific">Halorhabdus tiamatea SARL4B</name>
    <dbReference type="NCBI Taxonomy" id="1033806"/>
    <lineage>
        <taxon>Archaea</taxon>
        <taxon>Methanobacteriati</taxon>
        <taxon>Methanobacteriota</taxon>
        <taxon>Stenosarchaea group</taxon>
        <taxon>Halobacteria</taxon>
        <taxon>Halobacteriales</taxon>
        <taxon>Haloarculaceae</taxon>
        <taxon>Halorhabdus</taxon>
    </lineage>
</organism>
<comment type="caution">
    <text evidence="2">The sequence shown here is derived from an EMBL/GenBank/DDBJ whole genome shotgun (WGS) entry which is preliminary data.</text>
</comment>
<accession>U2FGS4</accession>
<dbReference type="EMBL" id="AFNT02000003">
    <property type="protein sequence ID" value="ERJ07424.1"/>
    <property type="molecule type" value="Genomic_DNA"/>
</dbReference>
<reference evidence="2 3" key="1">
    <citation type="journal article" date="2011" name="J. Bacteriol.">
        <title>Genome sequence of Halorhabdus tiamatea, the first archaeon isolated from a deep-sea anoxic brine lake.</title>
        <authorList>
            <person name="Antunes A."/>
            <person name="Alam I."/>
            <person name="Bajic V.B."/>
            <person name="Stingl U."/>
        </authorList>
    </citation>
    <scope>NUCLEOTIDE SEQUENCE [LARGE SCALE GENOMIC DNA]</scope>
    <source>
        <strain evidence="2 3">SARL4B</strain>
    </source>
</reference>
<dbReference type="AlphaFoldDB" id="U2FGS4"/>
<proteinExistence type="predicted"/>
<sequence length="362" mass="41219">MPFVGELSDERVIPEEISDKTDVCCPECGDIMRPRGPFSDGTARHFYHLNDTESCSGGESDTHRKLKSLAVSALRTNLEEEVEEVGPERSLNVSDTASSVTNRRADALARFKEPHDIFGKGIAVEVQYRNKGKDIKATTHDYLRQGISVYWATVDDFHQDQFEIERLKDAFKQDGFSTVAFSAVHDTAPPVTQNELFQSGSQGTESKSESWTPHDPAPGCRHEFIKGESSEYCLRCGLDMELRAYSEELERYLKPRSAPSNLEVRYVFDRHSTEKDYEPPQITDNGVPPQHYHDWHRYSEVWTHDKYQCSCGADMTVGEEKVVINHGRSNQEATCNHKWEMRGSSKICAKCGEERKPWDESR</sequence>
<evidence type="ECO:0000313" key="2">
    <source>
        <dbReference type="EMBL" id="ERJ07424.1"/>
    </source>
</evidence>
<evidence type="ECO:0000256" key="1">
    <source>
        <dbReference type="SAM" id="MobiDB-lite"/>
    </source>
</evidence>
<feature type="compositionally biased region" description="Polar residues" evidence="1">
    <location>
        <begin position="196"/>
        <end position="211"/>
    </location>
</feature>